<dbReference type="InterPro" id="IPR012338">
    <property type="entry name" value="Beta-lactam/transpept-like"/>
</dbReference>
<evidence type="ECO:0000313" key="14">
    <source>
        <dbReference type="Proteomes" id="UP000305451"/>
    </source>
</evidence>
<evidence type="ECO:0000259" key="12">
    <source>
        <dbReference type="Pfam" id="PF05036"/>
    </source>
</evidence>
<evidence type="ECO:0000256" key="9">
    <source>
        <dbReference type="RuleBase" id="RU004016"/>
    </source>
</evidence>
<evidence type="ECO:0000313" key="13">
    <source>
        <dbReference type="EMBL" id="TGY94129.1"/>
    </source>
</evidence>
<dbReference type="Proteomes" id="UP000305451">
    <property type="component" value="Unassembled WGS sequence"/>
</dbReference>
<dbReference type="GO" id="GO:0071555">
    <property type="term" value="P:cell wall organization"/>
    <property type="evidence" value="ECO:0007669"/>
    <property type="project" value="UniProtKB-KW"/>
</dbReference>
<dbReference type="PANTHER" id="PTHR21581:SF6">
    <property type="entry name" value="TRAFFICKING PROTEIN PARTICLE COMPLEX SUBUNIT 12"/>
    <property type="match status" value="1"/>
</dbReference>
<dbReference type="Pfam" id="PF05036">
    <property type="entry name" value="SPOR"/>
    <property type="match status" value="1"/>
</dbReference>
<feature type="active site" description="Acyl-ester intermediate" evidence="7">
    <location>
        <position position="53"/>
    </location>
</feature>
<dbReference type="PRINTS" id="PR00725">
    <property type="entry name" value="DADACBPTASE1"/>
</dbReference>
<feature type="domain" description="SPOR" evidence="12">
    <location>
        <begin position="354"/>
        <end position="431"/>
    </location>
</feature>
<keyword evidence="13" id="KW-0121">Carboxypeptidase</keyword>
<evidence type="ECO:0000256" key="3">
    <source>
        <dbReference type="ARBA" id="ARBA00022801"/>
    </source>
</evidence>
<comment type="similarity">
    <text evidence="1 9">Belongs to the peptidase S11 family.</text>
</comment>
<feature type="signal peptide" evidence="10">
    <location>
        <begin position="1"/>
        <end position="23"/>
    </location>
</feature>
<dbReference type="GO" id="GO:0009252">
    <property type="term" value="P:peptidoglycan biosynthetic process"/>
    <property type="evidence" value="ECO:0007669"/>
    <property type="project" value="UniProtKB-KW"/>
</dbReference>
<protein>
    <submittedName>
        <fullName evidence="13">D-alanyl-D-alanine carboxypeptidase</fullName>
    </submittedName>
</protein>
<gene>
    <name evidence="13" type="ORF">E5162_02285</name>
</gene>
<evidence type="ECO:0000256" key="5">
    <source>
        <dbReference type="ARBA" id="ARBA00022984"/>
    </source>
</evidence>
<evidence type="ECO:0000256" key="2">
    <source>
        <dbReference type="ARBA" id="ARBA00022729"/>
    </source>
</evidence>
<keyword evidence="3" id="KW-0378">Hydrolase</keyword>
<dbReference type="Pfam" id="PF00768">
    <property type="entry name" value="Peptidase_S11"/>
    <property type="match status" value="1"/>
</dbReference>
<evidence type="ECO:0000256" key="4">
    <source>
        <dbReference type="ARBA" id="ARBA00022960"/>
    </source>
</evidence>
<evidence type="ECO:0000256" key="6">
    <source>
        <dbReference type="ARBA" id="ARBA00023316"/>
    </source>
</evidence>
<feature type="active site" description="Proton acceptor" evidence="7">
    <location>
        <position position="56"/>
    </location>
</feature>
<dbReference type="InterPro" id="IPR007730">
    <property type="entry name" value="SPOR-like_dom"/>
</dbReference>
<dbReference type="PANTHER" id="PTHR21581">
    <property type="entry name" value="D-ALANYL-D-ALANINE CARBOXYPEPTIDASE"/>
    <property type="match status" value="1"/>
</dbReference>
<keyword evidence="2 10" id="KW-0732">Signal</keyword>
<feature type="chain" id="PRO_5020893437" evidence="10">
    <location>
        <begin position="24"/>
        <end position="435"/>
    </location>
</feature>
<dbReference type="EMBL" id="SRXV01000001">
    <property type="protein sequence ID" value="TGY94129.1"/>
    <property type="molecule type" value="Genomic_DNA"/>
</dbReference>
<dbReference type="OrthoDB" id="9795979at2"/>
<dbReference type="Gene3D" id="3.30.70.1070">
    <property type="entry name" value="Sporulation related repeat"/>
    <property type="match status" value="1"/>
</dbReference>
<dbReference type="Gene3D" id="3.40.710.10">
    <property type="entry name" value="DD-peptidase/beta-lactamase superfamily"/>
    <property type="match status" value="1"/>
</dbReference>
<dbReference type="SUPFAM" id="SSF56601">
    <property type="entry name" value="beta-lactamase/transpeptidase-like"/>
    <property type="match status" value="1"/>
</dbReference>
<evidence type="ECO:0000256" key="10">
    <source>
        <dbReference type="SAM" id="SignalP"/>
    </source>
</evidence>
<reference evidence="13 14" key="1">
    <citation type="journal article" date="2013" name="Int. J. Syst. Evol. Microbiol.">
        <title>Marinicauda pacifica gen. nov., sp. nov., a prosthecate alphaproteobacterium of the family Hyphomonadaceae isolated from deep seawater.</title>
        <authorList>
            <person name="Zhang X.Y."/>
            <person name="Li G.W."/>
            <person name="Wang C.S."/>
            <person name="Zhang Y.J."/>
            <person name="Xu X.W."/>
            <person name="Li H."/>
            <person name="Liu A."/>
            <person name="Liu C."/>
            <person name="Xie B.B."/>
            <person name="Qin Q.L."/>
            <person name="Xu Z."/>
            <person name="Chen X.L."/>
            <person name="Zhou B.C."/>
            <person name="Zhang Y.Z."/>
        </authorList>
    </citation>
    <scope>NUCLEOTIDE SEQUENCE [LARGE SCALE GENOMIC DNA]</scope>
    <source>
        <strain evidence="13 14">P-1 km-3</strain>
    </source>
</reference>
<evidence type="ECO:0000259" key="11">
    <source>
        <dbReference type="Pfam" id="PF00768"/>
    </source>
</evidence>
<comment type="caution">
    <text evidence="13">The sequence shown here is derived from an EMBL/GenBank/DDBJ whole genome shotgun (WGS) entry which is preliminary data.</text>
</comment>
<name>A0A4V6RFA0_9PROT</name>
<dbReference type="RefSeq" id="WP_135943324.1">
    <property type="nucleotide sequence ID" value="NZ_BMEI01000001.1"/>
</dbReference>
<dbReference type="InterPro" id="IPR036680">
    <property type="entry name" value="SPOR-like_sf"/>
</dbReference>
<dbReference type="GO" id="GO:0008360">
    <property type="term" value="P:regulation of cell shape"/>
    <property type="evidence" value="ECO:0007669"/>
    <property type="project" value="UniProtKB-KW"/>
</dbReference>
<evidence type="ECO:0000256" key="8">
    <source>
        <dbReference type="PIRSR" id="PIRSR618044-2"/>
    </source>
</evidence>
<dbReference type="GO" id="GO:0009002">
    <property type="term" value="F:serine-type D-Ala-D-Ala carboxypeptidase activity"/>
    <property type="evidence" value="ECO:0007669"/>
    <property type="project" value="InterPro"/>
</dbReference>
<evidence type="ECO:0000256" key="7">
    <source>
        <dbReference type="PIRSR" id="PIRSR618044-1"/>
    </source>
</evidence>
<proteinExistence type="inferred from homology"/>
<dbReference type="AlphaFoldDB" id="A0A4V6RFA0"/>
<keyword evidence="5" id="KW-0573">Peptidoglycan synthesis</keyword>
<keyword evidence="14" id="KW-1185">Reference proteome</keyword>
<dbReference type="InterPro" id="IPR018044">
    <property type="entry name" value="Peptidase_S11"/>
</dbReference>
<feature type="binding site" evidence="8">
    <location>
        <position position="215"/>
    </location>
    <ligand>
        <name>substrate</name>
    </ligand>
</feature>
<organism evidence="13 14">
    <name type="scientific">Marinicauda pacifica</name>
    <dbReference type="NCBI Taxonomy" id="1133559"/>
    <lineage>
        <taxon>Bacteria</taxon>
        <taxon>Pseudomonadati</taxon>
        <taxon>Pseudomonadota</taxon>
        <taxon>Alphaproteobacteria</taxon>
        <taxon>Maricaulales</taxon>
        <taxon>Maricaulaceae</taxon>
        <taxon>Marinicauda</taxon>
    </lineage>
</organism>
<keyword evidence="6" id="KW-0961">Cell wall biogenesis/degradation</keyword>
<dbReference type="GO" id="GO:0042834">
    <property type="term" value="F:peptidoglycan binding"/>
    <property type="evidence" value="ECO:0007669"/>
    <property type="project" value="InterPro"/>
</dbReference>
<accession>A0A4V6RFA0</accession>
<evidence type="ECO:0000256" key="1">
    <source>
        <dbReference type="ARBA" id="ARBA00007164"/>
    </source>
</evidence>
<dbReference type="InterPro" id="IPR001967">
    <property type="entry name" value="Peptidase_S11_N"/>
</dbReference>
<keyword evidence="13" id="KW-0645">Protease</keyword>
<feature type="domain" description="Peptidase S11 D-alanyl-D-alanine carboxypeptidase A N-terminal" evidence="11">
    <location>
        <begin position="27"/>
        <end position="245"/>
    </location>
</feature>
<dbReference type="GO" id="GO:0006508">
    <property type="term" value="P:proteolysis"/>
    <property type="evidence" value="ECO:0007669"/>
    <property type="project" value="InterPro"/>
</dbReference>
<sequence>MIRAPFLLVLAFLLLAGAAPSHAQSRSAAFVADMDSGEVLHARQADEPRHPASLTKMMTLYMLFEALEDGQVSMDTTLTASAEAASRPASDLGLETGDTLSVETAIRALVIRSANDVAVVVGEHLSGTESAFAADMTRRAAELGLQATLFRNASGLPDNEQITTARDMARLAHALSRDFPQYWHYFSEERFTYGSRTWRNHNSLVGRVDGVDGLKTGYIRASGFNVVTTSQRNGHRLVTVVMGGRTAAVRDSHAEDLLEAAYTAIDARAEGRLLAALQTPRLNPVREQAILTAELADLREPTAMGSAEGAPPVSVVLADPADMRPARSRPAPLSEPTPAAQMAAAPAPQADTAASWAVQVGAYTSQAAALARLESLRDAHLASEPALTPFAEAVDRNGRTLWRARFNGVDASGARRVCQTLANRGEPCFAVSPNA</sequence>
<feature type="active site" evidence="7">
    <location>
        <position position="113"/>
    </location>
</feature>
<keyword evidence="4" id="KW-0133">Cell shape</keyword>